<evidence type="ECO:0000256" key="1">
    <source>
        <dbReference type="SAM" id="Phobius"/>
    </source>
</evidence>
<evidence type="ECO:0000313" key="4">
    <source>
        <dbReference type="Proteomes" id="UP001172083"/>
    </source>
</evidence>
<dbReference type="Pfam" id="PF01551">
    <property type="entry name" value="Peptidase_M23"/>
    <property type="match status" value="1"/>
</dbReference>
<keyword evidence="1" id="KW-1133">Transmembrane helix</keyword>
<dbReference type="Proteomes" id="UP001172083">
    <property type="component" value="Unassembled WGS sequence"/>
</dbReference>
<name>A0ABT8L8F6_9BACT</name>
<protein>
    <submittedName>
        <fullName evidence="3">M23 family metallopeptidase</fullName>
        <ecNumber evidence="3">3.4.24.-</ecNumber>
    </submittedName>
</protein>
<evidence type="ECO:0000313" key="3">
    <source>
        <dbReference type="EMBL" id="MDN5213968.1"/>
    </source>
</evidence>
<feature type="transmembrane region" description="Helical" evidence="1">
    <location>
        <begin position="25"/>
        <end position="45"/>
    </location>
</feature>
<dbReference type="PANTHER" id="PTHR21666">
    <property type="entry name" value="PEPTIDASE-RELATED"/>
    <property type="match status" value="1"/>
</dbReference>
<keyword evidence="3" id="KW-0378">Hydrolase</keyword>
<accession>A0ABT8L8F6</accession>
<dbReference type="RefSeq" id="WP_346759306.1">
    <property type="nucleotide sequence ID" value="NZ_JAUJEB010000004.1"/>
</dbReference>
<dbReference type="CDD" id="cd12797">
    <property type="entry name" value="M23_peptidase"/>
    <property type="match status" value="1"/>
</dbReference>
<dbReference type="SUPFAM" id="SSF51261">
    <property type="entry name" value="Duplicated hybrid motif"/>
    <property type="match status" value="1"/>
</dbReference>
<dbReference type="InterPro" id="IPR016047">
    <property type="entry name" value="M23ase_b-sheet_dom"/>
</dbReference>
<comment type="caution">
    <text evidence="3">The sequence shown here is derived from an EMBL/GenBank/DDBJ whole genome shotgun (WGS) entry which is preliminary data.</text>
</comment>
<keyword evidence="4" id="KW-1185">Reference proteome</keyword>
<proteinExistence type="predicted"/>
<organism evidence="3 4">
    <name type="scientific">Agaribacillus aureus</name>
    <dbReference type="NCBI Taxonomy" id="3051825"/>
    <lineage>
        <taxon>Bacteria</taxon>
        <taxon>Pseudomonadati</taxon>
        <taxon>Bacteroidota</taxon>
        <taxon>Cytophagia</taxon>
        <taxon>Cytophagales</taxon>
        <taxon>Splendidivirgaceae</taxon>
        <taxon>Agaribacillus</taxon>
    </lineage>
</organism>
<dbReference type="InterPro" id="IPR050570">
    <property type="entry name" value="Cell_wall_metabolism_enzyme"/>
</dbReference>
<dbReference type="InterPro" id="IPR011055">
    <property type="entry name" value="Dup_hybrid_motif"/>
</dbReference>
<dbReference type="EC" id="3.4.24.-" evidence="3"/>
<gene>
    <name evidence="3" type="ORF">QQ020_17970</name>
</gene>
<dbReference type="GO" id="GO:0016787">
    <property type="term" value="F:hydrolase activity"/>
    <property type="evidence" value="ECO:0007669"/>
    <property type="project" value="UniProtKB-KW"/>
</dbReference>
<dbReference type="EMBL" id="JAUJEB010000004">
    <property type="protein sequence ID" value="MDN5213968.1"/>
    <property type="molecule type" value="Genomic_DNA"/>
</dbReference>
<sequence length="325" mass="36677">MARIKYYYDTETCKYERVKVSKWDITLNLLGFFAVSLIIAIIILFGRDAYFDSPKEASLKKENSELKLHVDLMNKEMQTISSVLSALEQRDDDIYRVIFEAEPIPSAVRSAGIGGTQRYKELLEKGLKQEELLLGTLQKLDKLKKRMFIQSKSYDEIVDMAKNKTDLLASMPAIQPVSNKELTRLASGFGMRIHPIHKIRKMHYGIDFTAPQGTPIYAAGNGKIIKVRNSFSGYGKQVEIDHGYGFVTKYAHMSAFNVKVGQQVKRGECIGYVGSTGTSTAPHVHYEIIKDGKKIDPAPYLFMDVTAEEYEKLLELAARENQSLG</sequence>
<dbReference type="Gene3D" id="2.70.70.10">
    <property type="entry name" value="Glucose Permease (Domain IIA)"/>
    <property type="match status" value="1"/>
</dbReference>
<keyword evidence="1" id="KW-0812">Transmembrane</keyword>
<evidence type="ECO:0000259" key="2">
    <source>
        <dbReference type="Pfam" id="PF01551"/>
    </source>
</evidence>
<reference evidence="3" key="1">
    <citation type="submission" date="2023-06" db="EMBL/GenBank/DDBJ databases">
        <title>Genomic of Agaribacillus aureum.</title>
        <authorList>
            <person name="Wang G."/>
        </authorList>
    </citation>
    <scope>NUCLEOTIDE SEQUENCE</scope>
    <source>
        <strain evidence="3">BMA12</strain>
    </source>
</reference>
<feature type="domain" description="M23ase beta-sheet core" evidence="2">
    <location>
        <begin position="201"/>
        <end position="297"/>
    </location>
</feature>
<keyword evidence="1" id="KW-0472">Membrane</keyword>
<dbReference type="PANTHER" id="PTHR21666:SF286">
    <property type="entry name" value="LIPOPROTEIN NLPD"/>
    <property type="match status" value="1"/>
</dbReference>